<dbReference type="Pfam" id="PF01909">
    <property type="entry name" value="NTP_transf_2"/>
    <property type="match status" value="1"/>
</dbReference>
<evidence type="ECO:0000259" key="2">
    <source>
        <dbReference type="Pfam" id="PF01909"/>
    </source>
</evidence>
<proteinExistence type="predicted"/>
<dbReference type="AlphaFoldDB" id="F2WUE1"/>
<evidence type="ECO:0000313" key="4">
    <source>
        <dbReference type="EMBL" id="ADZ45341.1"/>
    </source>
</evidence>
<sequence>MQAMNSVPRNSREPMLDPSVDAVLRVFLQSVDRLRPGLVEGLYLTGSIALGDFRQGRSDIDFVAVTAQRPQAADLSALQQAHTETKERHPRPYFDGTHVTWDDLAADFAFCPRVPYVQEGSFHAAGDFEINPVTWSVLAKNAVAVRGPASGAFPVSVDQAVLTDWARGNLDDYWRRWHAAHGKPLSLMGVAALGGWAPGWGVLGVSRLHYTVRTGEITSKAGAGAYALKTFGDTWEPIIEEALRVHRGESGSRFRTPFKRRRATLDFVSMVIDDVTR</sequence>
<dbReference type="SUPFAM" id="SSF81301">
    <property type="entry name" value="Nucleotidyltransferase"/>
    <property type="match status" value="1"/>
</dbReference>
<organism evidence="4">
    <name type="scientific">Streptomyces sp. NRRL 30471</name>
    <dbReference type="NCBI Taxonomy" id="996287"/>
    <lineage>
        <taxon>Bacteria</taxon>
        <taxon>Bacillati</taxon>
        <taxon>Actinomycetota</taxon>
        <taxon>Actinomycetes</taxon>
        <taxon>Kitasatosporales</taxon>
        <taxon>Streptomycetaceae</taxon>
        <taxon>Streptomyces</taxon>
    </lineage>
</organism>
<dbReference type="EMBL" id="HQ257512">
    <property type="protein sequence ID" value="ADZ45341.1"/>
    <property type="molecule type" value="Genomic_DNA"/>
</dbReference>
<keyword evidence="1 4" id="KW-0808">Transferase</keyword>
<dbReference type="InterPro" id="IPR043519">
    <property type="entry name" value="NT_sf"/>
</dbReference>
<accession>F2WUE1</accession>
<evidence type="ECO:0000259" key="3">
    <source>
        <dbReference type="Pfam" id="PF13427"/>
    </source>
</evidence>
<evidence type="ECO:0000256" key="1">
    <source>
        <dbReference type="ARBA" id="ARBA00022679"/>
    </source>
</evidence>
<feature type="domain" description="Adenylyltransferase AadA C-terminal" evidence="3">
    <location>
        <begin position="201"/>
        <end position="255"/>
    </location>
</feature>
<gene>
    <name evidence="4" type="primary">mur29</name>
</gene>
<protein>
    <submittedName>
        <fullName evidence="4">Nucleotidyltransferase domain protein</fullName>
    </submittedName>
</protein>
<dbReference type="InterPro" id="IPR002934">
    <property type="entry name" value="Polymerase_NTP_transf_dom"/>
</dbReference>
<dbReference type="GO" id="GO:0016779">
    <property type="term" value="F:nucleotidyltransferase activity"/>
    <property type="evidence" value="ECO:0007669"/>
    <property type="project" value="InterPro"/>
</dbReference>
<feature type="domain" description="Polymerase nucleotidyl transferase" evidence="2">
    <location>
        <begin position="25"/>
        <end position="72"/>
    </location>
</feature>
<dbReference type="Pfam" id="PF13427">
    <property type="entry name" value="AadA_C"/>
    <property type="match status" value="1"/>
</dbReference>
<name>F2WUE1_9ACTN</name>
<dbReference type="InterPro" id="IPR025184">
    <property type="entry name" value="AadA_C"/>
</dbReference>
<reference evidence="4" key="1">
    <citation type="journal article" date="2011" name="Mol. Biosyst.">
        <title>Identification of the gene cluster involved in muraymycin biosynthesis from Streptomyces sp. NRRL 30471.</title>
        <authorList>
            <person name="Cheng L."/>
            <person name="Chen W."/>
            <person name="Zhai L."/>
            <person name="Xu D."/>
            <person name="Huang T."/>
            <person name="Lin S."/>
            <person name="Zhou X."/>
            <person name="Deng Z."/>
        </authorList>
    </citation>
    <scope>NUCLEOTIDE SEQUENCE</scope>
    <source>
        <strain evidence="4">NRRL 30471</strain>
    </source>
</reference>